<feature type="coiled-coil region" evidence="9">
    <location>
        <begin position="685"/>
        <end position="726"/>
    </location>
</feature>
<evidence type="ECO:0000256" key="3">
    <source>
        <dbReference type="ARBA" id="ARBA00022837"/>
    </source>
</evidence>
<dbReference type="PROSITE" id="PS50262">
    <property type="entry name" value="G_PROTEIN_RECEP_F1_2"/>
    <property type="match status" value="1"/>
</dbReference>
<feature type="compositionally biased region" description="Low complexity" evidence="10">
    <location>
        <begin position="881"/>
        <end position="896"/>
    </location>
</feature>
<dbReference type="InterPro" id="IPR017452">
    <property type="entry name" value="GPCR_Rhodpsn_7TM"/>
</dbReference>
<feature type="transmembrane region" description="Helical" evidence="11">
    <location>
        <begin position="221"/>
        <end position="246"/>
    </location>
</feature>
<evidence type="ECO:0000313" key="15">
    <source>
        <dbReference type="WBParaSite" id="maker-uti_cns_0002236-snap-gene-0.6-mRNA-1"/>
    </source>
</evidence>
<feature type="domain" description="EF-hand" evidence="12">
    <location>
        <begin position="1919"/>
        <end position="1954"/>
    </location>
</feature>
<keyword evidence="7" id="KW-0675">Receptor</keyword>
<keyword evidence="2 11" id="KW-0812">Transmembrane</keyword>
<feature type="compositionally biased region" description="Low complexity" evidence="10">
    <location>
        <begin position="1782"/>
        <end position="1792"/>
    </location>
</feature>
<feature type="transmembrane region" description="Helical" evidence="11">
    <location>
        <begin position="2756"/>
        <end position="2781"/>
    </location>
</feature>
<sequence>QLLEFARSRHVSERWPIELREHPPQLNVDQLPVPWLIHLSVESFGDVSDHSNGFARIGDVLQDSKRWPGLRALRQWLIKSKIRDSNQVLLQAVDSSLQRVATTALFAGVDASTLIRRAGTAESSLGRLWPPLITLGRVGCRRGASSIGDAAGAAGCSAGGGAGGSTGGASGCWPSCSSAISASNNSPMISFVHVSCHYNISDVKCIELQWGPPTAYGSGKLVAYTVVMATILLVGGVGNLAICAVIARTRYLHTATNFYLMSLSVSDLLVLIARLPYEIYSHWRRYPFPGSGLLCASSGFLAEACTSCSALTLLALTTQRYLAICRPTPAGIGIGRSIALLWLASVCLSAAMTTQLGVEVLLRNDSSTGYSAKPLVESRLCDVVETRRIPYSFLASSVLLFGLPMLLMLYMYLRIGAAVQGSLRRYPRLLGRRYRTAGAADQERPASGPSKGRRALVKLLAALVLAFFFCYAPFHLSRILGDLVQRESYCQSCLVTAVNQTLYLVSGLLYFASSIANPVLYSLMSAKFRMALRSAIYDTVASLGCVQLGPGDGHRQRGRRLLRRQRRGQSTMRWHRQRHQGDEAASDHPDDGGDRQRQGRLIATLPLLPQPPPPTAVPLEELLRNLCNSAYAAYRRRLEEEKQEEERKKREELEKSVLSEIRNEKSASKTFTDLENSVLETNEHIKKKQKQRDDAQKLLLEMTKAKEDRDRELDDLRHRQDKLQKKKLKQADKITETVLKRRAIEQSLSNPLPESNIGIHLSGDAEAPAQQNSYRTVLLQSIRGTQARVESLAQRQTAVGTVRAGVQLAARACSSSTCSSSMKINDIKSESQEKETTATSGMCCVLLSNRAAAAAAAAVAFRGRRSRRHLAEAAARTATEAAAAGSAAGTAPLATPDRPTSPAAAVEAADAEAENPPDGVGAGKRRGPGPLPPAPKLLVATDAAVYVELADAAVEDEAVLTPSSCMRAEYSLASAAAARPACVIAAAAAAWCPTILGEMAGAAAVGADNLVGDDVGGFGQLAQFSQAFVFAQGAVEQGQLAELLPPHRRLVVAGRLIIRIELQHLLYELVAQFLHLTLGPVLARVQPLAIGAVDGLRAGAPPRRVGRYAQIARPQLPSDVLNLDLVDVLLLLVRVHVRRDYAPFPGPLPLNRAIAVARSSSSSRSGGGISRVASSRHVLVADTNSAQTRLSTERTALSALELAGFDFDSVHSDRSIHLAFSAEPAYSAGLMNGEYGGRNREEFHEVLVLKASFDESAVNQAELRDGQADEDITMASLSRENLRELPWTEDKFEAWIERFEAVCRRSGVKDEKEEGFSPKTDFFISLMGETAYDKLRNLVAPAKPENKTFKELKDEIEKHVVPQKKLVVAERYKFNLLKQDEYESAADFENRLRAQADRCQFGDFLQEALRDRFVAGLRSESVVKELLIKDPLTLELAVETATAQEQDKTYQYVVPQMFEFRPKMKYLVRGKRTHEIPHADALSRLPTDGNNWSDKTATEAVNEVAAVDIALSEDGPVTKDQMEQASKEDKEIQDVLQRLRSVAPCREMFGREFNTRLSLLHRRSFQDKRIDQAYSPVWVQDPFNKEWREGVLREAVGEQLRRVRDEQGRDLVVHRDHVRDRAEATNEPLLSRAGRRFLDPSAFIESARLTPSSSALLPLWRCCCFCLSFCCRRCLRDPVTTLATAFDGGSALAAAVKTVVVDRLKCGCDGDLARTLADDAPLLPPPKLSNFLIKFRTPGNSAAAGSAAGQSLLTTPLGRSGSSVAALLVASTSSLDCIAGARRTSTSSSNSRQPMQQTRRLRRSQPVFEAPPAAGNRLASTLRRVSFAPTNLLNQIDQLRKKSKTLFHLKHDMADLEELMACRSSRQRPVDIYCLARATHFNNKELRALYRGFKTECPEGTLHEEVFRSIFAQFFPQGDATAYSRFIFSAFDRSRTGALTFADFARGLSTICRGSQNEKLRWIFNMYDINQDGEITKRELNEVLNGIYDLLGRMVRPPVDELTVLEHADAAFERMDADGDGVISFEDFEAYFQRNPQMLQCLAYFDTAIFFSNRRSSRSPSVEADEDWAATGFEGGANCGRSSLPPSCRSAASASPSLSPLSGPSLSSSSSEPNTDRNRSIDGRLASTTEAGAVAVATDRAKEVCDCVDAGASEAGTAAGAGCCEQRLRRRNRSLADSSRHLRRSAARVALCRRFLRIGIRHIQPAADHGVRPPLGQSAGRRLVAASVGRSFAVVGTVLLIGGAGRQEPAAQAGRRRSIGSGGGVGGSRELIPFEVALPVGQALGAVGRFGVGLGVLGASGCSPAQIAVVARLLGRIVAKLLMPAGLSGADVAAGAAGATTAAAEEATEVELLLSSGAPTSQRLFRGGIIVFDGVGGVGGFGKSASASAASSASARIWRSAMSRASGAGAGRCIGTKPAGSSGGGPSGEPCRRVAGQSLSRAGLRRSCHHHHHRRRLMMLALRPEPSSRRSVGGWPARPPRPRCRWRSRSWPWSRRRTHRHLQILARRRRTPDRACRRLTSMRLSLTIGRGRRQARSSRGRGCPGRASDAVHRCCVAGVAGVSSAVAVIAVGIVVASRRPRLLPPTPAEVPKQPVTQAGLTRQQQLRQRVGASAAASSNGGSSRQPAHLDAVVLWTGANFPRCNAKVTEIFGVHEILRPTLSLPSLVALTIPTRRAELARLKALYGADTVEVPGGEAASEGTVESDRPAALVQRPLLMDRQSALRLLAPALCLLSRGRRRIVVRVVEQLQRRAEKFITIIIVLLIIIFVIALIGVSVSVFVSSLSLQHFVLLSQAFQFAISSGQFVSQARPLSFESAHGLCCVGNDWVIGLRQRRRRRRQRRRGPRRAPSLGKLISQLGELAIAIFVHLLVASLLAGPELVPLLVHGFELELSGTDGNNSHNCEHSRASASARWAIIRLRSTIFSGERNSIFNEASSISCGEAGDGASIVQSWTSRPPAGMPPSAASSSSSSVSALPLRLASMSCCGQGASSRLNCCWPSAQGSGCIRSGSNESSRSLKLEAAAAAVAIPFHFGHDSNSKIGLTMPNVLTLLEPQPVLSANRATPVPDPIEHVRLDQLQHFGIEFWRSKIQMQIAVAKVTVAGCPNNPAVQAGPHGFDNALAQRPQGAGEAEVLFDSSHGLRIDELECGQDLAQAASGQPVSVQHGLRDGLVYAEKGQLHRLGPGRAQYSRFSNDTKRSLATNEQLFNIVSGVVFPQSSQAVQHLSGRQHSLQTQGGAAQAAVPQQAKAASIRGQVAANLTAALGAKVQRHHQALASRLPVQLFEYAAGLGNKHAGHWVDAKQAHQLTLATAYPQPVNIVGQHLVRIFDHVIAANNSLECGYVSVS</sequence>
<dbReference type="SUPFAM" id="SSF47473">
    <property type="entry name" value="EF-hand"/>
    <property type="match status" value="1"/>
</dbReference>
<feature type="transmembrane region" description="Helical" evidence="11">
    <location>
        <begin position="297"/>
        <end position="317"/>
    </location>
</feature>
<dbReference type="SMART" id="SM00054">
    <property type="entry name" value="EFh"/>
    <property type="match status" value="3"/>
</dbReference>
<feature type="region of interest" description="Disordered" evidence="10">
    <location>
        <begin position="2090"/>
        <end position="2125"/>
    </location>
</feature>
<keyword evidence="8" id="KW-0807">Transducer</keyword>
<keyword evidence="9" id="KW-0175">Coiled coil</keyword>
<evidence type="ECO:0000259" key="13">
    <source>
        <dbReference type="PROSITE" id="PS50262"/>
    </source>
</evidence>
<evidence type="ECO:0000256" key="8">
    <source>
        <dbReference type="ARBA" id="ARBA00023224"/>
    </source>
</evidence>
<protein>
    <submittedName>
        <fullName evidence="15">G_PROTEIN_RECEP_F1_2 domain-containing protein</fullName>
    </submittedName>
</protein>
<feature type="transmembrane region" description="Helical" evidence="11">
    <location>
        <begin position="502"/>
        <end position="523"/>
    </location>
</feature>
<evidence type="ECO:0000256" key="5">
    <source>
        <dbReference type="ARBA" id="ARBA00023040"/>
    </source>
</evidence>
<dbReference type="SUPFAM" id="SSF81321">
    <property type="entry name" value="Family A G protein-coupled receptor-like"/>
    <property type="match status" value="1"/>
</dbReference>
<dbReference type="GO" id="GO:0005509">
    <property type="term" value="F:calcium ion binding"/>
    <property type="evidence" value="ECO:0007669"/>
    <property type="project" value="InterPro"/>
</dbReference>
<keyword evidence="6 11" id="KW-0472">Membrane</keyword>
<feature type="region of interest" description="Disordered" evidence="10">
    <location>
        <begin position="881"/>
        <end position="934"/>
    </location>
</feature>
<dbReference type="GO" id="GO:0008188">
    <property type="term" value="F:neuropeptide receptor activity"/>
    <property type="evidence" value="ECO:0007669"/>
    <property type="project" value="TreeGrafter"/>
</dbReference>
<keyword evidence="14" id="KW-1185">Reference proteome</keyword>
<feature type="region of interest" description="Disordered" evidence="10">
    <location>
        <begin position="2407"/>
        <end position="2433"/>
    </location>
</feature>
<reference evidence="15" key="1">
    <citation type="submission" date="2016-11" db="UniProtKB">
        <authorList>
            <consortium name="WormBaseParasite"/>
        </authorList>
    </citation>
    <scope>IDENTIFICATION</scope>
</reference>
<feature type="domain" description="EF-hand" evidence="12">
    <location>
        <begin position="2003"/>
        <end position="2038"/>
    </location>
</feature>
<evidence type="ECO:0000313" key="14">
    <source>
        <dbReference type="Proteomes" id="UP000095280"/>
    </source>
</evidence>
<dbReference type="Gene3D" id="1.20.1070.10">
    <property type="entry name" value="Rhodopsin 7-helix transmembrane proteins"/>
    <property type="match status" value="1"/>
</dbReference>
<dbReference type="InterPro" id="IPR002048">
    <property type="entry name" value="EF_hand_dom"/>
</dbReference>
<feature type="transmembrane region" description="Helical" evidence="11">
    <location>
        <begin position="455"/>
        <end position="474"/>
    </location>
</feature>
<evidence type="ECO:0000256" key="11">
    <source>
        <dbReference type="SAM" id="Phobius"/>
    </source>
</evidence>
<dbReference type="InterPro" id="IPR000276">
    <property type="entry name" value="GPCR_Rhodpsn"/>
</dbReference>
<evidence type="ECO:0000256" key="10">
    <source>
        <dbReference type="SAM" id="MobiDB-lite"/>
    </source>
</evidence>
<accession>A0A1I8GLH3</accession>
<comment type="subcellular location">
    <subcellularLocation>
        <location evidence="1">Membrane</location>
        <topology evidence="1">Multi-pass membrane protein</topology>
    </subcellularLocation>
</comment>
<dbReference type="PANTHER" id="PTHR24243:SF213">
    <property type="entry name" value="G-PROTEIN COUPLED RECEPTORS FAMILY 1 PROFILE DOMAIN-CONTAINING PROTEIN"/>
    <property type="match status" value="1"/>
</dbReference>
<feature type="domain" description="G-protein coupled receptors family 1 profile" evidence="13">
    <location>
        <begin position="238"/>
        <end position="521"/>
    </location>
</feature>
<dbReference type="CDD" id="cd00051">
    <property type="entry name" value="EFh"/>
    <property type="match status" value="2"/>
</dbReference>
<evidence type="ECO:0000256" key="6">
    <source>
        <dbReference type="ARBA" id="ARBA00023136"/>
    </source>
</evidence>
<dbReference type="Pfam" id="PF00001">
    <property type="entry name" value="7tm_1"/>
    <property type="match status" value="1"/>
</dbReference>
<feature type="coiled-coil region" evidence="9">
    <location>
        <begin position="628"/>
        <end position="656"/>
    </location>
</feature>
<dbReference type="PROSITE" id="PS50222">
    <property type="entry name" value="EF_HAND_2"/>
    <property type="match status" value="3"/>
</dbReference>
<dbReference type="Proteomes" id="UP000095280">
    <property type="component" value="Unplaced"/>
</dbReference>
<proteinExistence type="predicted"/>
<evidence type="ECO:0000256" key="4">
    <source>
        <dbReference type="ARBA" id="ARBA00022989"/>
    </source>
</evidence>
<evidence type="ECO:0000256" key="2">
    <source>
        <dbReference type="ARBA" id="ARBA00022692"/>
    </source>
</evidence>
<name>A0A1I8GLH3_9PLAT</name>
<dbReference type="PRINTS" id="PR00237">
    <property type="entry name" value="GPCRRHODOPSN"/>
</dbReference>
<dbReference type="GO" id="GO:0005886">
    <property type="term" value="C:plasma membrane"/>
    <property type="evidence" value="ECO:0007669"/>
    <property type="project" value="TreeGrafter"/>
</dbReference>
<evidence type="ECO:0000256" key="1">
    <source>
        <dbReference type="ARBA" id="ARBA00004141"/>
    </source>
</evidence>
<evidence type="ECO:0000256" key="9">
    <source>
        <dbReference type="SAM" id="Coils"/>
    </source>
</evidence>
<keyword evidence="5" id="KW-0297">G-protein coupled receptor</keyword>
<feature type="region of interest" description="Disordered" evidence="10">
    <location>
        <begin position="551"/>
        <end position="596"/>
    </location>
</feature>
<evidence type="ECO:0000259" key="12">
    <source>
        <dbReference type="PROSITE" id="PS50222"/>
    </source>
</evidence>
<feature type="compositionally biased region" description="Basic and acidic residues" evidence="10">
    <location>
        <begin position="579"/>
        <end position="596"/>
    </location>
</feature>
<organism evidence="14 15">
    <name type="scientific">Macrostomum lignano</name>
    <dbReference type="NCBI Taxonomy" id="282301"/>
    <lineage>
        <taxon>Eukaryota</taxon>
        <taxon>Metazoa</taxon>
        <taxon>Spiralia</taxon>
        <taxon>Lophotrochozoa</taxon>
        <taxon>Platyhelminthes</taxon>
        <taxon>Rhabditophora</taxon>
        <taxon>Macrostomorpha</taxon>
        <taxon>Macrostomida</taxon>
        <taxon>Macrostomidae</taxon>
        <taxon>Macrostomum</taxon>
    </lineage>
</organism>
<feature type="transmembrane region" description="Helical" evidence="11">
    <location>
        <begin position="393"/>
        <end position="413"/>
    </location>
</feature>
<dbReference type="PANTHER" id="PTHR24243">
    <property type="entry name" value="G-PROTEIN COUPLED RECEPTOR"/>
    <property type="match status" value="1"/>
</dbReference>
<feature type="compositionally biased region" description="Low complexity" evidence="10">
    <location>
        <begin position="2090"/>
        <end position="2111"/>
    </location>
</feature>
<dbReference type="PROSITE" id="PS00018">
    <property type="entry name" value="EF_HAND_1"/>
    <property type="match status" value="3"/>
</dbReference>
<dbReference type="Pfam" id="PF13499">
    <property type="entry name" value="EF-hand_7"/>
    <property type="match status" value="1"/>
</dbReference>
<feature type="domain" description="EF-hand" evidence="12">
    <location>
        <begin position="1955"/>
        <end position="1990"/>
    </location>
</feature>
<dbReference type="WBParaSite" id="maker-uti_cns_0002236-snap-gene-0.6-mRNA-1">
    <property type="protein sequence ID" value="maker-uti_cns_0002236-snap-gene-0.6-mRNA-1"/>
    <property type="gene ID" value="maker-uti_cns_0002236-snap-gene-0.6"/>
</dbReference>
<feature type="compositionally biased region" description="Basic residues" evidence="10">
    <location>
        <begin position="556"/>
        <end position="578"/>
    </location>
</feature>
<dbReference type="Gene3D" id="1.10.238.10">
    <property type="entry name" value="EF-hand"/>
    <property type="match status" value="1"/>
</dbReference>
<keyword evidence="3" id="KW-0106">Calcium</keyword>
<dbReference type="InterPro" id="IPR011992">
    <property type="entry name" value="EF-hand-dom_pair"/>
</dbReference>
<feature type="region of interest" description="Disordered" evidence="10">
    <location>
        <begin position="1781"/>
        <end position="1804"/>
    </location>
</feature>
<dbReference type="InterPro" id="IPR018247">
    <property type="entry name" value="EF_Hand_1_Ca_BS"/>
</dbReference>
<evidence type="ECO:0000256" key="7">
    <source>
        <dbReference type="ARBA" id="ARBA00023170"/>
    </source>
</evidence>
<feature type="transmembrane region" description="Helical" evidence="11">
    <location>
        <begin position="258"/>
        <end position="277"/>
    </location>
</feature>
<feature type="transmembrane region" description="Helical" evidence="11">
    <location>
        <begin position="2556"/>
        <end position="2576"/>
    </location>
</feature>
<keyword evidence="4 11" id="KW-1133">Transmembrane helix</keyword>